<keyword evidence="2" id="KW-1185">Reference proteome</keyword>
<proteinExistence type="predicted"/>
<dbReference type="EMBL" id="RCVN01000004">
    <property type="protein sequence ID" value="RMI85608.1"/>
    <property type="molecule type" value="Genomic_DNA"/>
</dbReference>
<dbReference type="Proteomes" id="UP000269505">
    <property type="component" value="Unassembled WGS sequence"/>
</dbReference>
<dbReference type="AlphaFoldDB" id="A0AAQ0MJT5"/>
<organism evidence="1 2">
    <name type="scientific">Staphylococcus pseudoxylosus</name>
    <dbReference type="NCBI Taxonomy" id="2282419"/>
    <lineage>
        <taxon>Bacteria</taxon>
        <taxon>Bacillati</taxon>
        <taxon>Bacillota</taxon>
        <taxon>Bacilli</taxon>
        <taxon>Bacillales</taxon>
        <taxon>Staphylococcaceae</taxon>
        <taxon>Staphylococcus</taxon>
    </lineage>
</organism>
<reference evidence="1 2" key="1">
    <citation type="submission" date="2018-10" db="EMBL/GenBank/DDBJ databases">
        <title>Staphylococcus pseudoxylosus sp. nov., isolated from bovine mastitis.</title>
        <authorList>
            <person name="Macfadyen A.C."/>
            <person name="Leroy S."/>
            <person name="Harrison E.M."/>
            <person name="Parkhill J."/>
            <person name="Holmes M.A."/>
            <person name="Paterson G.K."/>
        </authorList>
    </citation>
    <scope>NUCLEOTIDE SEQUENCE [LARGE SCALE GENOMIC DNA]</scope>
    <source>
        <strain evidence="1 2">S04009</strain>
    </source>
</reference>
<gene>
    <name evidence="1" type="ORF">D9V42_04360</name>
</gene>
<sequence length="74" mass="8643">MEKNEALRELVANKNINTPFEVTTNEHTYGVINFKEHDEQNVELVLVDYSSKVINYESIVYINSESQHPPFPKF</sequence>
<name>A0AAQ0MJT5_9STAP</name>
<evidence type="ECO:0000313" key="2">
    <source>
        <dbReference type="Proteomes" id="UP000269505"/>
    </source>
</evidence>
<evidence type="ECO:0000313" key="1">
    <source>
        <dbReference type="EMBL" id="RMI85608.1"/>
    </source>
</evidence>
<comment type="caution">
    <text evidence="1">The sequence shown here is derived from an EMBL/GenBank/DDBJ whole genome shotgun (WGS) entry which is preliminary data.</text>
</comment>
<accession>A0AAQ0MJT5</accession>
<protein>
    <submittedName>
        <fullName evidence="1">Uncharacterized protein</fullName>
    </submittedName>
</protein>
<dbReference type="RefSeq" id="WP_122063358.1">
    <property type="nucleotide sequence ID" value="NZ_CP149857.1"/>
</dbReference>